<organism evidence="6 7">
    <name type="scientific">Stentor coeruleus</name>
    <dbReference type="NCBI Taxonomy" id="5963"/>
    <lineage>
        <taxon>Eukaryota</taxon>
        <taxon>Sar</taxon>
        <taxon>Alveolata</taxon>
        <taxon>Ciliophora</taxon>
        <taxon>Postciliodesmatophora</taxon>
        <taxon>Heterotrichea</taxon>
        <taxon>Heterotrichida</taxon>
        <taxon>Stentoridae</taxon>
        <taxon>Stentor</taxon>
    </lineage>
</organism>
<proteinExistence type="inferred from homology"/>
<dbReference type="Proteomes" id="UP000187209">
    <property type="component" value="Unassembled WGS sequence"/>
</dbReference>
<dbReference type="Pfam" id="PF09368">
    <property type="entry name" value="Sas10"/>
    <property type="match status" value="1"/>
</dbReference>
<accession>A0A1R2CKQ2</accession>
<dbReference type="EMBL" id="MPUH01000122">
    <property type="protein sequence ID" value="OMJ89598.1"/>
    <property type="molecule type" value="Genomic_DNA"/>
</dbReference>
<dbReference type="GO" id="GO:0000462">
    <property type="term" value="P:maturation of SSU-rRNA from tricistronic rRNA transcript (SSU-rRNA, 5.8S rRNA, LSU-rRNA)"/>
    <property type="evidence" value="ECO:0007669"/>
    <property type="project" value="TreeGrafter"/>
</dbReference>
<comment type="subcellular location">
    <subcellularLocation>
        <location evidence="1">Nucleus</location>
    </subcellularLocation>
</comment>
<name>A0A1R2CKQ2_9CILI</name>
<evidence type="ECO:0000256" key="3">
    <source>
        <dbReference type="ARBA" id="ARBA00023242"/>
    </source>
</evidence>
<gene>
    <name evidence="6" type="ORF">SteCoe_8224</name>
</gene>
<evidence type="ECO:0000256" key="4">
    <source>
        <dbReference type="SAM" id="MobiDB-lite"/>
    </source>
</evidence>
<reference evidence="6 7" key="1">
    <citation type="submission" date="2016-11" db="EMBL/GenBank/DDBJ databases">
        <title>The macronuclear genome of Stentor coeruleus: a giant cell with tiny introns.</title>
        <authorList>
            <person name="Slabodnick M."/>
            <person name="Ruby J.G."/>
            <person name="Reiff S.B."/>
            <person name="Swart E.C."/>
            <person name="Gosai S."/>
            <person name="Prabakaran S."/>
            <person name="Witkowska E."/>
            <person name="Larue G.E."/>
            <person name="Fisher S."/>
            <person name="Freeman R.M."/>
            <person name="Gunawardena J."/>
            <person name="Chu W."/>
            <person name="Stover N.A."/>
            <person name="Gregory B.D."/>
            <person name="Nowacki M."/>
            <person name="Derisi J."/>
            <person name="Roy S.W."/>
            <person name="Marshall W.F."/>
            <person name="Sood P."/>
        </authorList>
    </citation>
    <scope>NUCLEOTIDE SEQUENCE [LARGE SCALE GENOMIC DNA]</scope>
    <source>
        <strain evidence="6">WM001</strain>
    </source>
</reference>
<evidence type="ECO:0000259" key="5">
    <source>
        <dbReference type="Pfam" id="PF09368"/>
    </source>
</evidence>
<evidence type="ECO:0000256" key="2">
    <source>
        <dbReference type="ARBA" id="ARBA00010979"/>
    </source>
</evidence>
<feature type="domain" description="Sas10 C-terminal" evidence="5">
    <location>
        <begin position="166"/>
        <end position="239"/>
    </location>
</feature>
<sequence length="240" mass="28007">MASWSKKDYYQGSESESEEEIAIEKLKERENILKEDDFFPDLGQEELNYNDLTEDELLEVIERDSPELMGILESVKNLTIISKNAKSIKDTVGIKYCQLLAMNLSYYMLLKSKGKIAANHPVVTSIKNIEKIIISRGKQRGNDILIEENIKENKDHEIKETQDERKGKREIDEKIKKNKGIVKKRKKIERNVRVKNKMKYLKKLKIRRSTLGIKEPRNQDHYEGETTGIRKNLIKSVKLT</sequence>
<protein>
    <recommendedName>
        <fullName evidence="5">Sas10 C-terminal domain-containing protein</fullName>
    </recommendedName>
</protein>
<dbReference type="GO" id="GO:0032040">
    <property type="term" value="C:small-subunit processome"/>
    <property type="evidence" value="ECO:0007669"/>
    <property type="project" value="TreeGrafter"/>
</dbReference>
<feature type="region of interest" description="Disordered" evidence="4">
    <location>
        <begin position="1"/>
        <end position="20"/>
    </location>
</feature>
<dbReference type="AlphaFoldDB" id="A0A1R2CKQ2"/>
<evidence type="ECO:0000313" key="6">
    <source>
        <dbReference type="EMBL" id="OMJ89598.1"/>
    </source>
</evidence>
<dbReference type="OrthoDB" id="324592at2759"/>
<dbReference type="PANTHER" id="PTHR13237">
    <property type="entry name" value="SOMETHING ABOUT SILENCING PROTEIN 10-RELATED"/>
    <property type="match status" value="1"/>
</dbReference>
<comment type="caution">
    <text evidence="6">The sequence shown here is derived from an EMBL/GenBank/DDBJ whole genome shotgun (WGS) entry which is preliminary data.</text>
</comment>
<dbReference type="PANTHER" id="PTHR13237:SF8">
    <property type="entry name" value="SOMETHING ABOUT SILENCING PROTEIN 10"/>
    <property type="match status" value="1"/>
</dbReference>
<comment type="similarity">
    <text evidence="2">Belongs to the SAS10 family.</text>
</comment>
<keyword evidence="7" id="KW-1185">Reference proteome</keyword>
<keyword evidence="3" id="KW-0539">Nucleus</keyword>
<evidence type="ECO:0000313" key="7">
    <source>
        <dbReference type="Proteomes" id="UP000187209"/>
    </source>
</evidence>
<dbReference type="InterPro" id="IPR018972">
    <property type="entry name" value="Sas10_C_dom"/>
</dbReference>
<evidence type="ECO:0000256" key="1">
    <source>
        <dbReference type="ARBA" id="ARBA00004123"/>
    </source>
</evidence>